<evidence type="ECO:0000259" key="1">
    <source>
        <dbReference type="Pfam" id="PF01872"/>
    </source>
</evidence>
<reference evidence="2" key="1">
    <citation type="submission" date="2020-02" db="EMBL/GenBank/DDBJ databases">
        <authorList>
            <person name="Meier V. D."/>
        </authorList>
    </citation>
    <scope>NUCLEOTIDE SEQUENCE</scope>
    <source>
        <strain evidence="2">AVDCRST_MAG73</strain>
    </source>
</reference>
<dbReference type="Pfam" id="PF01872">
    <property type="entry name" value="RibD_C"/>
    <property type="match status" value="1"/>
</dbReference>
<dbReference type="InterPro" id="IPR002734">
    <property type="entry name" value="RibDG_C"/>
</dbReference>
<keyword evidence="2" id="KW-0560">Oxidoreductase</keyword>
<proteinExistence type="predicted"/>
<accession>A0A6J4TDK7</accession>
<evidence type="ECO:0000313" key="2">
    <source>
        <dbReference type="EMBL" id="CAA9520636.1"/>
    </source>
</evidence>
<name>A0A6J4TDK7_9BACT</name>
<dbReference type="EMBL" id="CADCWE010000011">
    <property type="protein sequence ID" value="CAA9520636.1"/>
    <property type="molecule type" value="Genomic_DNA"/>
</dbReference>
<dbReference type="EC" id="1.5.1.3" evidence="2"/>
<dbReference type="PANTHER" id="PTHR38011:SF11">
    <property type="entry name" value="2,5-DIAMINO-6-RIBOSYLAMINO-4(3H)-PYRIMIDINONE 5'-PHOSPHATE REDUCTASE"/>
    <property type="match status" value="1"/>
</dbReference>
<dbReference type="GO" id="GO:0004146">
    <property type="term" value="F:dihydrofolate reductase activity"/>
    <property type="evidence" value="ECO:0007669"/>
    <property type="project" value="UniProtKB-EC"/>
</dbReference>
<sequence>MRKIVAGLFVSLDGVMEAPEQWHFPYFDDAMGEAVGAQMAAADTMLLGRVTYQEFASYWPHQNPAENPIAHQMNTTPKVVVSTTLKTVEWQNATLITSNVAEELTKLKQQPGKDIGITGSGTLVRSLLRDGLLDELRLLVHPIVVGTGKRLFGDGEPRKPLKLVESKTFGTGVVYLTYQTAAG</sequence>
<dbReference type="AlphaFoldDB" id="A0A6J4TDK7"/>
<gene>
    <name evidence="2" type="ORF">AVDCRST_MAG73-152</name>
</gene>
<dbReference type="GO" id="GO:0009231">
    <property type="term" value="P:riboflavin biosynthetic process"/>
    <property type="evidence" value="ECO:0007669"/>
    <property type="project" value="InterPro"/>
</dbReference>
<dbReference type="InterPro" id="IPR024072">
    <property type="entry name" value="DHFR-like_dom_sf"/>
</dbReference>
<organism evidence="2">
    <name type="scientific">uncultured Thermomicrobiales bacterium</name>
    <dbReference type="NCBI Taxonomy" id="1645740"/>
    <lineage>
        <taxon>Bacteria</taxon>
        <taxon>Pseudomonadati</taxon>
        <taxon>Thermomicrobiota</taxon>
        <taxon>Thermomicrobia</taxon>
        <taxon>Thermomicrobiales</taxon>
        <taxon>environmental samples</taxon>
    </lineage>
</organism>
<dbReference type="PANTHER" id="PTHR38011">
    <property type="entry name" value="DIHYDROFOLATE REDUCTASE FAMILY PROTEIN (AFU_ORTHOLOGUE AFUA_8G06820)"/>
    <property type="match status" value="1"/>
</dbReference>
<dbReference type="GO" id="GO:0008703">
    <property type="term" value="F:5-amino-6-(5-phosphoribosylamino)uracil reductase activity"/>
    <property type="evidence" value="ECO:0007669"/>
    <property type="project" value="InterPro"/>
</dbReference>
<dbReference type="SUPFAM" id="SSF53597">
    <property type="entry name" value="Dihydrofolate reductase-like"/>
    <property type="match status" value="1"/>
</dbReference>
<feature type="domain" description="Bacterial bifunctional deaminase-reductase C-terminal" evidence="1">
    <location>
        <begin position="2"/>
        <end position="175"/>
    </location>
</feature>
<dbReference type="Gene3D" id="3.40.430.10">
    <property type="entry name" value="Dihydrofolate Reductase, subunit A"/>
    <property type="match status" value="1"/>
</dbReference>
<protein>
    <submittedName>
        <fullName evidence="2">Dihydrofolate reductase</fullName>
        <ecNumber evidence="2">1.5.1.3</ecNumber>
    </submittedName>
</protein>
<dbReference type="InterPro" id="IPR050765">
    <property type="entry name" value="Riboflavin_Biosynth_HTPR"/>
</dbReference>